<gene>
    <name evidence="2" type="ORF">Aca07nite_13420</name>
</gene>
<name>A0ABQ3WAJ9_9ACTN</name>
<evidence type="ECO:0000256" key="1">
    <source>
        <dbReference type="SAM" id="SignalP"/>
    </source>
</evidence>
<organism evidence="2">
    <name type="scientific">Actinoplanes campanulatus</name>
    <dbReference type="NCBI Taxonomy" id="113559"/>
    <lineage>
        <taxon>Bacteria</taxon>
        <taxon>Bacillati</taxon>
        <taxon>Actinomycetota</taxon>
        <taxon>Actinomycetes</taxon>
        <taxon>Micromonosporales</taxon>
        <taxon>Micromonosporaceae</taxon>
        <taxon>Actinoplanes</taxon>
    </lineage>
</organism>
<dbReference type="EMBL" id="BOMF01000019">
    <property type="protein sequence ID" value="GID44067.1"/>
    <property type="molecule type" value="Genomic_DNA"/>
</dbReference>
<feature type="chain" id="PRO_5047011383" evidence="1">
    <location>
        <begin position="27"/>
        <end position="232"/>
    </location>
</feature>
<protein>
    <submittedName>
        <fullName evidence="2">Conserved lipoprotein LpqG</fullName>
    </submittedName>
</protein>
<dbReference type="RefSeq" id="WP_204294725.1">
    <property type="nucleotide sequence ID" value="NZ_BAAAGQ010000077.1"/>
</dbReference>
<sequence>MLISRVAASAAALTTLVALNAGPAVAASPRESVTVTGSGAVYAKPDLLIADFASEAAGATVTEALEGATTSATRMRDTLVRGGTAAADLNTSYAEVSARRDDKGEVNGYTATQGLGAKIRNLADAGKLLAETVAAGGDAARLNGVSLVIENDKEPQAEARRRAFDDARAKAELYAGEAGRKLGRVIRVSDVITDGEPGVPDRKAFADAAAMPIEPGRKQVAASVIVEWVMLP</sequence>
<dbReference type="InterPro" id="IPR007497">
    <property type="entry name" value="SIMPL/DUF541"/>
</dbReference>
<reference evidence="2" key="1">
    <citation type="submission" date="2021-01" db="EMBL/GenBank/DDBJ databases">
        <title>Whole genome shotgun sequence of Actinoplanes capillaceus NBRC 16408.</title>
        <authorList>
            <person name="Komaki H."/>
            <person name="Tamura T."/>
        </authorList>
    </citation>
    <scope>NUCLEOTIDE SEQUENCE [LARGE SCALE GENOMIC DNA]</scope>
    <source>
        <strain evidence="2">NBRC 16408</strain>
    </source>
</reference>
<feature type="signal peptide" evidence="1">
    <location>
        <begin position="1"/>
        <end position="26"/>
    </location>
</feature>
<evidence type="ECO:0000313" key="2">
    <source>
        <dbReference type="EMBL" id="GID44067.1"/>
    </source>
</evidence>
<dbReference type="InterPro" id="IPR052022">
    <property type="entry name" value="26kDa_periplasmic_antigen"/>
</dbReference>
<accession>A0ABQ3WAJ9</accession>
<dbReference type="Gene3D" id="3.30.110.170">
    <property type="entry name" value="Protein of unknown function (DUF541), domain 1"/>
    <property type="match status" value="1"/>
</dbReference>
<dbReference type="PANTHER" id="PTHR34387:SF1">
    <property type="entry name" value="PERIPLASMIC IMMUNOGENIC PROTEIN"/>
    <property type="match status" value="1"/>
</dbReference>
<keyword evidence="1" id="KW-0732">Signal</keyword>
<dbReference type="Pfam" id="PF04402">
    <property type="entry name" value="SIMPL"/>
    <property type="match status" value="1"/>
</dbReference>
<dbReference type="PANTHER" id="PTHR34387">
    <property type="entry name" value="SLR1258 PROTEIN"/>
    <property type="match status" value="1"/>
</dbReference>
<comment type="caution">
    <text evidence="2">The sequence shown here is derived from an EMBL/GenBank/DDBJ whole genome shotgun (WGS) entry which is preliminary data.</text>
</comment>
<dbReference type="Gene3D" id="3.30.70.2970">
    <property type="entry name" value="Protein of unknown function (DUF541), domain 2"/>
    <property type="match status" value="1"/>
</dbReference>
<keyword evidence="2" id="KW-0449">Lipoprotein</keyword>
<proteinExistence type="predicted"/>